<keyword evidence="6 7" id="KW-0472">Membrane</keyword>
<protein>
    <submittedName>
        <fullName evidence="9">Type II secretory pathway, component PulF</fullName>
    </submittedName>
</protein>
<dbReference type="HOGENOM" id="CLU_035032_2_1_0"/>
<dbReference type="PANTHER" id="PTHR30012">
    <property type="entry name" value="GENERAL SECRETION PATHWAY PROTEIN"/>
    <property type="match status" value="1"/>
</dbReference>
<dbReference type="Gene3D" id="1.20.81.30">
    <property type="entry name" value="Type II secretion system (T2SS), domain F"/>
    <property type="match status" value="2"/>
</dbReference>
<dbReference type="Pfam" id="PF00482">
    <property type="entry name" value="T2SSF"/>
    <property type="match status" value="2"/>
</dbReference>
<keyword evidence="5 7" id="KW-1133">Transmembrane helix</keyword>
<evidence type="ECO:0000256" key="3">
    <source>
        <dbReference type="ARBA" id="ARBA00022475"/>
    </source>
</evidence>
<dbReference type="eggNOG" id="COG1459">
    <property type="taxonomic scope" value="Bacteria"/>
</dbReference>
<dbReference type="InterPro" id="IPR003004">
    <property type="entry name" value="GspF/PilC"/>
</dbReference>
<dbReference type="InParanoid" id="S0EXG4"/>
<feature type="domain" description="Type II secretion system protein GspF" evidence="8">
    <location>
        <begin position="327"/>
        <end position="446"/>
    </location>
</feature>
<evidence type="ECO:0000256" key="5">
    <source>
        <dbReference type="ARBA" id="ARBA00022989"/>
    </source>
</evidence>
<feature type="domain" description="Type II secretion system protein GspF" evidence="8">
    <location>
        <begin position="137"/>
        <end position="254"/>
    </location>
</feature>
<evidence type="ECO:0000256" key="6">
    <source>
        <dbReference type="ARBA" id="ARBA00023136"/>
    </source>
</evidence>
<reference evidence="10" key="1">
    <citation type="submission" date="2013-03" db="EMBL/GenBank/DDBJ databases">
        <title>Genome sequence of Chthonomonas calidirosea, the first sequenced genome from the Armatimonadetes phylum (formally candidate division OP10).</title>
        <authorList>
            <person name="Lee K.C.Y."/>
            <person name="Morgan X.C."/>
            <person name="Dunfield P.F."/>
            <person name="Tamas I."/>
            <person name="Houghton K.M."/>
            <person name="Vyssotski M."/>
            <person name="Ryan J.L.J."/>
            <person name="Lagutin K."/>
            <person name="McDonald I.R."/>
            <person name="Stott M.B."/>
        </authorList>
    </citation>
    <scope>NUCLEOTIDE SEQUENCE [LARGE SCALE GENOMIC DNA]</scope>
    <source>
        <strain evidence="10">DSM 23976 / ICMP 18418 / T49</strain>
    </source>
</reference>
<evidence type="ECO:0000313" key="9">
    <source>
        <dbReference type="EMBL" id="CCW36601.1"/>
    </source>
</evidence>
<dbReference type="PANTHER" id="PTHR30012:SF0">
    <property type="entry name" value="TYPE II SECRETION SYSTEM PROTEIN F-RELATED"/>
    <property type="match status" value="1"/>
</dbReference>
<dbReference type="Proteomes" id="UP000014227">
    <property type="component" value="Chromosome I"/>
</dbReference>
<name>S0EXG4_CHTCT</name>
<evidence type="ECO:0000256" key="1">
    <source>
        <dbReference type="ARBA" id="ARBA00004651"/>
    </source>
</evidence>
<dbReference type="InterPro" id="IPR018076">
    <property type="entry name" value="T2SS_GspF_dom"/>
</dbReference>
<keyword evidence="10" id="KW-1185">Reference proteome</keyword>
<comment type="similarity">
    <text evidence="2">Belongs to the GSP F family.</text>
</comment>
<dbReference type="RefSeq" id="WP_016484105.1">
    <property type="nucleotide sequence ID" value="NC_021487.1"/>
</dbReference>
<dbReference type="GO" id="GO:0005886">
    <property type="term" value="C:plasma membrane"/>
    <property type="evidence" value="ECO:0007669"/>
    <property type="project" value="UniProtKB-SubCell"/>
</dbReference>
<evidence type="ECO:0000259" key="8">
    <source>
        <dbReference type="Pfam" id="PF00482"/>
    </source>
</evidence>
<sequence>MQQFFYEAVDATGKTVVGKIEGKDASEVHRRLQQQGYRPISLAPASPNSSLSSALDASQLVGLGTAPVSLSQESNAPFVPRASASTHMQGVGNASHKVVFTGNAGRLQASAKSPAVRPSSSSGSKLGGVSTHDLLVFFQQFATLVLSGYTLYNALEELGRRTPNKHLGQVIREMMMATQAGRPISEVMKRYPRIFPEHVTGAVAAGELGGFLDVMLPEIAQTYEQNIALYRGSWLPKLLVISALFSVAIVIPFFPSLFSSMDYKVGLALYLKRLAFLYLPAAVGLLLLAVSIGRWMQLPEYRRYLDALALRTPPFGLLQRQFSLACFTRTLRRLYHAGVAPGTAWESAAAATPNAIIRERLLQAAALMQRGAAFPDAFQATRLFTGQIENLILTGHQAGRVPESLDQVADYYQNLVLDSTGKVRHAMLHIGITAMLVLGGGAFLWFVYSYFNGMFHFVDKYFGS</sequence>
<dbReference type="EMBL" id="HF951689">
    <property type="protein sequence ID" value="CCW36601.1"/>
    <property type="molecule type" value="Genomic_DNA"/>
</dbReference>
<feature type="transmembrane region" description="Helical" evidence="7">
    <location>
        <begin position="274"/>
        <end position="293"/>
    </location>
</feature>
<evidence type="ECO:0000256" key="4">
    <source>
        <dbReference type="ARBA" id="ARBA00022692"/>
    </source>
</evidence>
<feature type="transmembrane region" description="Helical" evidence="7">
    <location>
        <begin position="234"/>
        <end position="254"/>
    </location>
</feature>
<evidence type="ECO:0000256" key="2">
    <source>
        <dbReference type="ARBA" id="ARBA00005745"/>
    </source>
</evidence>
<dbReference type="InterPro" id="IPR042094">
    <property type="entry name" value="T2SS_GspF_sf"/>
</dbReference>
<dbReference type="KEGG" id="ccz:CCALI_02816"/>
<feature type="transmembrane region" description="Helical" evidence="7">
    <location>
        <begin position="426"/>
        <end position="448"/>
    </location>
</feature>
<gene>
    <name evidence="9" type="ORF">CCALI_02816</name>
</gene>
<proteinExistence type="inferred from homology"/>
<evidence type="ECO:0000313" key="10">
    <source>
        <dbReference type="Proteomes" id="UP000014227"/>
    </source>
</evidence>
<accession>S0EXG4</accession>
<organism evidence="9 10">
    <name type="scientific">Chthonomonas calidirosea (strain DSM 23976 / ICMP 18418 / T49)</name>
    <dbReference type="NCBI Taxonomy" id="1303518"/>
    <lineage>
        <taxon>Bacteria</taxon>
        <taxon>Bacillati</taxon>
        <taxon>Armatimonadota</taxon>
        <taxon>Chthonomonadia</taxon>
        <taxon>Chthonomonadales</taxon>
        <taxon>Chthonomonadaceae</taxon>
        <taxon>Chthonomonas</taxon>
    </lineage>
</organism>
<dbReference type="AlphaFoldDB" id="S0EXG4"/>
<comment type="subcellular location">
    <subcellularLocation>
        <location evidence="1">Cell membrane</location>
        <topology evidence="1">Multi-pass membrane protein</topology>
    </subcellularLocation>
</comment>
<keyword evidence="4 7" id="KW-0812">Transmembrane</keyword>
<dbReference type="STRING" id="454171.CP488_01272"/>
<keyword evidence="3" id="KW-1003">Cell membrane</keyword>
<evidence type="ECO:0000256" key="7">
    <source>
        <dbReference type="SAM" id="Phobius"/>
    </source>
</evidence>
<dbReference type="PATRIC" id="fig|1303518.3.peg.2922"/>